<name>G8WQ68_STREN</name>
<protein>
    <submittedName>
        <fullName evidence="2">Uncharacterized protein</fullName>
    </submittedName>
</protein>
<dbReference type="STRING" id="1003195.SCATT_17570"/>
<organism evidence="2 3">
    <name type="scientific">Streptantibioticus cattleyicolor (strain ATCC 35852 / DSM 46488 / JCM 4925 / NBRC 14057 / NRRL 8057)</name>
    <name type="common">Streptomyces cattleya</name>
    <dbReference type="NCBI Taxonomy" id="1003195"/>
    <lineage>
        <taxon>Bacteria</taxon>
        <taxon>Bacillati</taxon>
        <taxon>Actinomycetota</taxon>
        <taxon>Actinomycetes</taxon>
        <taxon>Kitasatosporales</taxon>
        <taxon>Streptomycetaceae</taxon>
        <taxon>Streptantibioticus</taxon>
    </lineage>
</organism>
<proteinExistence type="predicted"/>
<accession>G8WQ68</accession>
<evidence type="ECO:0000256" key="1">
    <source>
        <dbReference type="SAM" id="MobiDB-lite"/>
    </source>
</evidence>
<evidence type="ECO:0000313" key="2">
    <source>
        <dbReference type="EMBL" id="AEW94128.1"/>
    </source>
</evidence>
<evidence type="ECO:0000313" key="3">
    <source>
        <dbReference type="Proteomes" id="UP000007842"/>
    </source>
</evidence>
<dbReference type="HOGENOM" id="CLU_1061361_0_0_11"/>
<reference evidence="3" key="1">
    <citation type="submission" date="2011-12" db="EMBL/GenBank/DDBJ databases">
        <title>Complete genome sequence of Streptomyces cattleya strain DSM 46488.</title>
        <authorList>
            <person name="Ou H.-Y."/>
            <person name="Li P."/>
            <person name="Zhao C."/>
            <person name="O'Hagan D."/>
            <person name="Deng Z."/>
        </authorList>
    </citation>
    <scope>NUCLEOTIDE SEQUENCE [LARGE SCALE GENOMIC DNA]</scope>
    <source>
        <strain evidence="3">ATCC 35852 / DSM 46488 / JCM 4925 / NBRC 14057 / NRRL 8057</strain>
    </source>
</reference>
<feature type="compositionally biased region" description="Basic and acidic residues" evidence="1">
    <location>
        <begin position="156"/>
        <end position="175"/>
    </location>
</feature>
<dbReference type="AlphaFoldDB" id="G8WQ68"/>
<dbReference type="EMBL" id="CP003219">
    <property type="protein sequence ID" value="AEW94128.1"/>
    <property type="molecule type" value="Genomic_DNA"/>
</dbReference>
<keyword evidence="3" id="KW-1185">Reference proteome</keyword>
<feature type="region of interest" description="Disordered" evidence="1">
    <location>
        <begin position="64"/>
        <end position="191"/>
    </location>
</feature>
<dbReference type="Proteomes" id="UP000007842">
    <property type="component" value="Chromosome"/>
</dbReference>
<gene>
    <name evidence="2" type="ordered locus">SCATT_17570</name>
</gene>
<sequence length="262" mass="28059">MLPARPPVAVLVQCGMRTVFLGFRGPSGVTPRSAYPPRLRSGCWVAAGTPLHAPVLLRSALRHGGGEKKTGVTPTSYLTPHPRSEAPARRHKGVCRGCPRSDPIAGAQPWRIRGARSHPRRAPDPAPAIGEATPCRTKPKTHPHPPPDRGRRRPPRHPETGEPGHGVMADRKRVADPLGSGGKSDRGGSRGWLASAGWQGNVVRETCGCGRAGRVTPGGSLGCTGSRGPGRCRICRRRVGVMSRWCGGWRRWCSPGARCGWR</sequence>
<dbReference type="KEGG" id="scy:SCATT_17570"/>
<dbReference type="PATRIC" id="fig|1003195.29.peg.1765"/>